<dbReference type="OrthoDB" id="437078at2759"/>
<reference evidence="9 10" key="1">
    <citation type="journal article" date="2012" name="Eukaryot. Cell">
        <title>Genome sequence of the Trichosporon asahii environmental strain CBS 8904.</title>
        <authorList>
            <person name="Yang R.Y."/>
            <person name="Li H.T."/>
            <person name="Zhu H."/>
            <person name="Zhou G.P."/>
            <person name="Wang M."/>
            <person name="Wang L."/>
        </authorList>
    </citation>
    <scope>NUCLEOTIDE SEQUENCE [LARGE SCALE GENOMIC DNA]</scope>
    <source>
        <strain evidence="9 10">CBS 8904</strain>
    </source>
</reference>
<feature type="compositionally biased region" description="Polar residues" evidence="7">
    <location>
        <begin position="1"/>
        <end position="11"/>
    </location>
</feature>
<gene>
    <name evidence="9" type="ORF">A1Q2_04743</name>
</gene>
<dbReference type="Proteomes" id="UP000006757">
    <property type="component" value="Unassembled WGS sequence"/>
</dbReference>
<feature type="region of interest" description="Disordered" evidence="7">
    <location>
        <begin position="278"/>
        <end position="327"/>
    </location>
</feature>
<evidence type="ECO:0000256" key="4">
    <source>
        <dbReference type="ARBA" id="ARBA00023242"/>
    </source>
</evidence>
<organism evidence="9 10">
    <name type="scientific">Trichosporon asahii var. asahii (strain CBS 8904)</name>
    <name type="common">Yeast</name>
    <dbReference type="NCBI Taxonomy" id="1220162"/>
    <lineage>
        <taxon>Eukaryota</taxon>
        <taxon>Fungi</taxon>
        <taxon>Dikarya</taxon>
        <taxon>Basidiomycota</taxon>
        <taxon>Agaricomycotina</taxon>
        <taxon>Tremellomycetes</taxon>
        <taxon>Trichosporonales</taxon>
        <taxon>Trichosporonaceae</taxon>
        <taxon>Trichosporon</taxon>
    </lineage>
</organism>
<feature type="compositionally biased region" description="Low complexity" evidence="7">
    <location>
        <begin position="35"/>
        <end position="49"/>
    </location>
</feature>
<dbReference type="eggNOG" id="KOG3004">
    <property type="taxonomic scope" value="Eukaryota"/>
</dbReference>
<proteinExistence type="inferred from homology"/>
<dbReference type="InParanoid" id="K1VJP6"/>
<dbReference type="InterPro" id="IPR012923">
    <property type="entry name" value="Csm3"/>
</dbReference>
<feature type="region of interest" description="Disordered" evidence="7">
    <location>
        <begin position="1"/>
        <end position="78"/>
    </location>
</feature>
<keyword evidence="5 6" id="KW-0131">Cell cycle</keyword>
<dbReference type="GO" id="GO:0003677">
    <property type="term" value="F:DNA binding"/>
    <property type="evidence" value="ECO:0007669"/>
    <property type="project" value="TreeGrafter"/>
</dbReference>
<feature type="compositionally biased region" description="Low complexity" evidence="7">
    <location>
        <begin position="301"/>
        <end position="312"/>
    </location>
</feature>
<dbReference type="PANTHER" id="PTHR13220">
    <property type="entry name" value="TIMELESS INTERACTING-RELATED"/>
    <property type="match status" value="1"/>
</dbReference>
<evidence type="ECO:0000256" key="6">
    <source>
        <dbReference type="RuleBase" id="RU366049"/>
    </source>
</evidence>
<dbReference type="HOGENOM" id="CLU_850431_0_0_1"/>
<dbReference type="GO" id="GO:0043111">
    <property type="term" value="P:replication fork arrest"/>
    <property type="evidence" value="ECO:0007669"/>
    <property type="project" value="TreeGrafter"/>
</dbReference>
<evidence type="ECO:0000256" key="7">
    <source>
        <dbReference type="SAM" id="MobiDB-lite"/>
    </source>
</evidence>
<evidence type="ECO:0000256" key="5">
    <source>
        <dbReference type="ARBA" id="ARBA00023306"/>
    </source>
</evidence>
<feature type="domain" description="Chromosome segregation in meiosis protein 3" evidence="8">
    <location>
        <begin position="144"/>
        <end position="219"/>
    </location>
</feature>
<dbReference type="STRING" id="1220162.K1VJP6"/>
<evidence type="ECO:0000313" key="9">
    <source>
        <dbReference type="EMBL" id="EKD00976.1"/>
    </source>
</evidence>
<comment type="similarity">
    <text evidence="2 6">Belongs to the CSM3 family.</text>
</comment>
<comment type="function">
    <text evidence="6">Plays an important role in the control of DNA replication and the maintenance of replication fork stability.</text>
</comment>
<comment type="subcellular location">
    <subcellularLocation>
        <location evidence="1 6">Nucleus</location>
    </subcellularLocation>
</comment>
<dbReference type="EMBL" id="AMBO01000330">
    <property type="protein sequence ID" value="EKD00976.1"/>
    <property type="molecule type" value="Genomic_DNA"/>
</dbReference>
<protein>
    <recommendedName>
        <fullName evidence="6">Chromosome segregation in meiosis protein</fullName>
    </recommendedName>
</protein>
<dbReference type="Pfam" id="PF07962">
    <property type="entry name" value="Swi3"/>
    <property type="match status" value="1"/>
</dbReference>
<dbReference type="OMA" id="CYRAKIN"/>
<evidence type="ECO:0000256" key="3">
    <source>
        <dbReference type="ARBA" id="ARBA00022763"/>
    </source>
</evidence>
<keyword evidence="3 6" id="KW-0227">DNA damage</keyword>
<dbReference type="GO" id="GO:0000076">
    <property type="term" value="P:DNA replication checkpoint signaling"/>
    <property type="evidence" value="ECO:0007669"/>
    <property type="project" value="UniProtKB-UniRule"/>
</dbReference>
<dbReference type="GO" id="GO:0006974">
    <property type="term" value="P:DNA damage response"/>
    <property type="evidence" value="ECO:0007669"/>
    <property type="project" value="UniProtKB-KW"/>
</dbReference>
<sequence length="327" mass="35476">MSLNDLFSANSPSPPPQRAQEESLFFSPGATPLASQRSVRSVSPVSPSHSRIRRRSPSRPRAGSVDAHLNPISNRHGIGELHANVNGREIDIEDDPFTAQDPLGPGPLTHNAFSALPDDNDPLNFGGEGEGGGEPAKKRRKMAKVDHERLMAPAGLPRLMKIAKSWKVKGKGREKEDLGLLVDMYTVWAHGMFPKGDFKYTIGRVEAVCRTNRMINSIAGMKDVFYGRNRSASPGGDIPDDADLDGDFNELPDDLAALESNIVASQPGLKSVVSEPLFAPDEDEDELAALAEAEAEASRAQTQQQRPRPTVVDMGDAPIDIGEEDEW</sequence>
<keyword evidence="4 6" id="KW-0539">Nucleus</keyword>
<evidence type="ECO:0000313" key="10">
    <source>
        <dbReference type="Proteomes" id="UP000006757"/>
    </source>
</evidence>
<evidence type="ECO:0000259" key="8">
    <source>
        <dbReference type="Pfam" id="PF07962"/>
    </source>
</evidence>
<dbReference type="GO" id="GO:0031297">
    <property type="term" value="P:replication fork processing"/>
    <property type="evidence" value="ECO:0007669"/>
    <property type="project" value="UniProtKB-UniRule"/>
</dbReference>
<comment type="caution">
    <text evidence="9">The sequence shown here is derived from an EMBL/GenBank/DDBJ whole genome shotgun (WGS) entry which is preliminary data.</text>
</comment>
<evidence type="ECO:0000256" key="2">
    <source>
        <dbReference type="ARBA" id="ARBA00006075"/>
    </source>
</evidence>
<dbReference type="InterPro" id="IPR040038">
    <property type="entry name" value="TIPIN/Csm3/Swi3"/>
</dbReference>
<dbReference type="PANTHER" id="PTHR13220:SF11">
    <property type="entry name" value="TIMELESS-INTERACTING PROTEIN"/>
    <property type="match status" value="1"/>
</dbReference>
<evidence type="ECO:0000256" key="1">
    <source>
        <dbReference type="ARBA" id="ARBA00004123"/>
    </source>
</evidence>
<keyword evidence="10" id="KW-1185">Reference proteome</keyword>
<dbReference type="GO" id="GO:0031298">
    <property type="term" value="C:replication fork protection complex"/>
    <property type="evidence" value="ECO:0007669"/>
    <property type="project" value="TreeGrafter"/>
</dbReference>
<accession>K1VJP6</accession>
<dbReference type="AlphaFoldDB" id="K1VJP6"/>
<name>K1VJP6_TRIAC</name>